<organism evidence="1 2">
    <name type="scientific">Candidatus Gallibacteroides avistercoris</name>
    <dbReference type="NCBI Taxonomy" id="2840833"/>
    <lineage>
        <taxon>Bacteria</taxon>
        <taxon>Pseudomonadati</taxon>
        <taxon>Bacteroidota</taxon>
        <taxon>Bacteroidia</taxon>
        <taxon>Bacteroidales</taxon>
        <taxon>Bacteroidaceae</taxon>
        <taxon>Bacteroidaceae incertae sedis</taxon>
        <taxon>Candidatus Gallibacteroides</taxon>
    </lineage>
</organism>
<dbReference type="AlphaFoldDB" id="A0A9D1SC63"/>
<gene>
    <name evidence="1" type="ORF">IAB03_00235</name>
</gene>
<comment type="caution">
    <text evidence="1">The sequence shown here is derived from an EMBL/GenBank/DDBJ whole genome shotgun (WGS) entry which is preliminary data.</text>
</comment>
<evidence type="ECO:0000313" key="2">
    <source>
        <dbReference type="Proteomes" id="UP000824112"/>
    </source>
</evidence>
<protein>
    <recommendedName>
        <fullName evidence="3">DUF115 domain-containing protein</fullName>
    </recommendedName>
</protein>
<proteinExistence type="predicted"/>
<dbReference type="Gene3D" id="3.90.1480.10">
    <property type="entry name" value="Alpha-2,3-sialyltransferase"/>
    <property type="match status" value="1"/>
</dbReference>
<reference evidence="1" key="1">
    <citation type="submission" date="2020-10" db="EMBL/GenBank/DDBJ databases">
        <authorList>
            <person name="Gilroy R."/>
        </authorList>
    </citation>
    <scope>NUCLEOTIDE SEQUENCE</scope>
    <source>
        <strain evidence="1">CHK158-818</strain>
    </source>
</reference>
<evidence type="ECO:0000313" key="1">
    <source>
        <dbReference type="EMBL" id="HIU54217.1"/>
    </source>
</evidence>
<evidence type="ECO:0008006" key="3">
    <source>
        <dbReference type="Google" id="ProtNLM"/>
    </source>
</evidence>
<dbReference type="EMBL" id="DVNA01000004">
    <property type="protein sequence ID" value="HIU54217.1"/>
    <property type="molecule type" value="Genomic_DNA"/>
</dbReference>
<dbReference type="Proteomes" id="UP000824112">
    <property type="component" value="Unassembled WGS sequence"/>
</dbReference>
<name>A0A9D1SC63_9BACT</name>
<accession>A0A9D1SC63</accession>
<sequence length="282" mass="32939">MQYFTADCVQTALSFVKILLFTKFHTDVPLSVTHPKELVVMGNGPSLNGLIEKSPSFWQDKCCLMVNFSACSKQFTVVKPELYVVADPYFWLQPESTERLFGTISQTVTWPMHLFMPVRSRSHKTWQELVAKNPNIFLHFYNTTPVEGFKCITYPLYKKGWGMPRPHNVLIPAIMLGLRMPFERLYLAGAEHSWLSEVMVDDDNTVYYGAKHFYTQQAVQVKARDHNDQSSKLYEILYHMYVVFKGYFQIKAYARYLHKEIFNITPNSYIDAFERIKIEPEL</sequence>
<reference evidence="1" key="2">
    <citation type="journal article" date="2021" name="PeerJ">
        <title>Extensive microbial diversity within the chicken gut microbiome revealed by metagenomics and culture.</title>
        <authorList>
            <person name="Gilroy R."/>
            <person name="Ravi A."/>
            <person name="Getino M."/>
            <person name="Pursley I."/>
            <person name="Horton D.L."/>
            <person name="Alikhan N.F."/>
            <person name="Baker D."/>
            <person name="Gharbi K."/>
            <person name="Hall N."/>
            <person name="Watson M."/>
            <person name="Adriaenssens E.M."/>
            <person name="Foster-Nyarko E."/>
            <person name="Jarju S."/>
            <person name="Secka A."/>
            <person name="Antonio M."/>
            <person name="Oren A."/>
            <person name="Chaudhuri R.R."/>
            <person name="La Ragione R."/>
            <person name="Hildebrand F."/>
            <person name="Pallen M.J."/>
        </authorList>
    </citation>
    <scope>NUCLEOTIDE SEQUENCE</scope>
    <source>
        <strain evidence="1">CHK158-818</strain>
    </source>
</reference>